<keyword evidence="1" id="KW-0812">Transmembrane</keyword>
<protein>
    <submittedName>
        <fullName evidence="2">Uncharacterized protein</fullName>
    </submittedName>
</protein>
<keyword evidence="1" id="KW-0472">Membrane</keyword>
<sequence length="225" mass="26650">MKLYENSKEWIEISYDRYPKARKKTDEFISDLDNEMKKRLDNSSQPYNISNGGMFFLIAFAISAWALDQDLDWYSDEIQKIENLKTYIFGGTASLLVLEIIRTFPLNIFFKEIVYLNKLNYLWNEIVIENISDFDALERVEKFISSVRGYNIKRNSITIRLNIISEIMFLFIQVICFCVIALGGFHLWSEKHVYETRKEAIEKREKLHKECLFIQCRSGQMKSSN</sequence>
<evidence type="ECO:0000256" key="1">
    <source>
        <dbReference type="SAM" id="Phobius"/>
    </source>
</evidence>
<organism evidence="2 3">
    <name type="scientific">Komagataeibacter saccharivorans</name>
    <dbReference type="NCBI Taxonomy" id="265959"/>
    <lineage>
        <taxon>Bacteria</taxon>
        <taxon>Pseudomonadati</taxon>
        <taxon>Pseudomonadota</taxon>
        <taxon>Alphaproteobacteria</taxon>
        <taxon>Acetobacterales</taxon>
        <taxon>Acetobacteraceae</taxon>
        <taxon>Komagataeibacter</taxon>
    </lineage>
</organism>
<feature type="transmembrane region" description="Helical" evidence="1">
    <location>
        <begin position="47"/>
        <end position="67"/>
    </location>
</feature>
<evidence type="ECO:0000313" key="2">
    <source>
        <dbReference type="EMBL" id="AXY23393.1"/>
    </source>
</evidence>
<dbReference type="RefSeq" id="WP_162900487.1">
    <property type="nucleotide sequence ID" value="NZ_CP023036.1"/>
</dbReference>
<feature type="transmembrane region" description="Helical" evidence="1">
    <location>
        <begin position="87"/>
        <end position="110"/>
    </location>
</feature>
<name>A0A347WEV0_9PROT</name>
<feature type="transmembrane region" description="Helical" evidence="1">
    <location>
        <begin position="163"/>
        <end position="188"/>
    </location>
</feature>
<dbReference type="AlphaFoldDB" id="A0A347WEV0"/>
<dbReference type="Proteomes" id="UP000264120">
    <property type="component" value="Chromosome"/>
</dbReference>
<dbReference type="EMBL" id="CP023036">
    <property type="protein sequence ID" value="AXY23393.1"/>
    <property type="molecule type" value="Genomic_DNA"/>
</dbReference>
<keyword evidence="1" id="KW-1133">Transmembrane helix</keyword>
<accession>A0A347WEV0</accession>
<gene>
    <name evidence="2" type="ORF">CD178_02646</name>
</gene>
<evidence type="ECO:0000313" key="3">
    <source>
        <dbReference type="Proteomes" id="UP000264120"/>
    </source>
</evidence>
<dbReference type="KEGG" id="ksc:CD178_02646"/>
<proteinExistence type="predicted"/>
<reference evidence="2 3" key="1">
    <citation type="submission" date="2017-08" db="EMBL/GenBank/DDBJ databases">
        <title>Complete genome sequence of Gluconacetobacter saccharivorans CV1 isolated from Fermented Vinegar.</title>
        <authorList>
            <person name="Kim S.-Y."/>
        </authorList>
    </citation>
    <scope>NUCLEOTIDE SEQUENCE [LARGE SCALE GENOMIC DNA]</scope>
    <source>
        <strain evidence="2 3">CV1</strain>
    </source>
</reference>
<keyword evidence="3" id="KW-1185">Reference proteome</keyword>